<protein>
    <submittedName>
        <fullName evidence="2">3',5'-cyclic adenosine monophosphate phosphodiesterase CpdA</fullName>
        <ecNumber evidence="2">3.1.4.53</ecNumber>
    </submittedName>
</protein>
<dbReference type="EC" id="3.1.4.53" evidence="2"/>
<sequence>MYMKKTTLFLLGILFSLGISAQTPFYFIQLTDPQFGMIDKNASFDKETALMEKAVKQINKLNPGFVVVTGDLVNDGNNADQIKEFKRILATLRKDIPVYLTPGNHDVGQQPTSASLAGYIDTYGYDCFSFQMNGTCFIGINTQIIWADVKDAEQSQLVWLTKVLENSQKCTHRILFGHHPVFVHSADEADKYDNFPLAKRNDYLNLFNRFNVSDQFAGHLHYNSSGQYGNFRITGTSTVGMQIGKEKSGLRIVKVYPDKIESTYYPLDEVPAIVEL</sequence>
<dbReference type="Gene3D" id="3.60.21.10">
    <property type="match status" value="1"/>
</dbReference>
<dbReference type="PANTHER" id="PTHR43143">
    <property type="entry name" value="METALLOPHOSPHOESTERASE, CALCINEURIN SUPERFAMILY"/>
    <property type="match status" value="1"/>
</dbReference>
<organism evidence="2">
    <name type="scientific">bioreactor metagenome</name>
    <dbReference type="NCBI Taxonomy" id="1076179"/>
    <lineage>
        <taxon>unclassified sequences</taxon>
        <taxon>metagenomes</taxon>
        <taxon>ecological metagenomes</taxon>
    </lineage>
</organism>
<dbReference type="AlphaFoldDB" id="A0A644V0K6"/>
<gene>
    <name evidence="2" type="primary">cpdA_27</name>
    <name evidence="2" type="ORF">SDC9_30831</name>
</gene>
<dbReference type="EMBL" id="VSSQ01000196">
    <property type="protein sequence ID" value="MPL84866.1"/>
    <property type="molecule type" value="Genomic_DNA"/>
</dbReference>
<accession>A0A644V0K6</accession>
<comment type="caution">
    <text evidence="2">The sequence shown here is derived from an EMBL/GenBank/DDBJ whole genome shotgun (WGS) entry which is preliminary data.</text>
</comment>
<keyword evidence="2" id="KW-0378">Hydrolase</keyword>
<dbReference type="InterPro" id="IPR004843">
    <property type="entry name" value="Calcineurin-like_PHP"/>
</dbReference>
<feature type="domain" description="Calcineurin-like phosphoesterase" evidence="1">
    <location>
        <begin position="29"/>
        <end position="222"/>
    </location>
</feature>
<name>A0A644V0K6_9ZZZZ</name>
<evidence type="ECO:0000313" key="2">
    <source>
        <dbReference type="EMBL" id="MPL84866.1"/>
    </source>
</evidence>
<dbReference type="SUPFAM" id="SSF56300">
    <property type="entry name" value="Metallo-dependent phosphatases"/>
    <property type="match status" value="1"/>
</dbReference>
<dbReference type="InterPro" id="IPR029052">
    <property type="entry name" value="Metallo-depent_PP-like"/>
</dbReference>
<dbReference type="PANTHER" id="PTHR43143:SF1">
    <property type="entry name" value="SERINE_THREONINE-PROTEIN PHOSPHATASE CPPED1"/>
    <property type="match status" value="1"/>
</dbReference>
<reference evidence="2" key="1">
    <citation type="submission" date="2019-08" db="EMBL/GenBank/DDBJ databases">
        <authorList>
            <person name="Kucharzyk K."/>
            <person name="Murdoch R.W."/>
            <person name="Higgins S."/>
            <person name="Loffler F."/>
        </authorList>
    </citation>
    <scope>NUCLEOTIDE SEQUENCE</scope>
</reference>
<dbReference type="InterPro" id="IPR051918">
    <property type="entry name" value="STPP_CPPED1"/>
</dbReference>
<evidence type="ECO:0000259" key="1">
    <source>
        <dbReference type="Pfam" id="PF00149"/>
    </source>
</evidence>
<dbReference type="GO" id="GO:0004115">
    <property type="term" value="F:3',5'-cyclic-AMP phosphodiesterase activity"/>
    <property type="evidence" value="ECO:0007669"/>
    <property type="project" value="UniProtKB-EC"/>
</dbReference>
<dbReference type="Pfam" id="PF00149">
    <property type="entry name" value="Metallophos"/>
    <property type="match status" value="1"/>
</dbReference>
<proteinExistence type="predicted"/>